<dbReference type="InterPro" id="IPR033138">
    <property type="entry name" value="Cu_oxidase_CS"/>
</dbReference>
<dbReference type="CDD" id="cd13905">
    <property type="entry name" value="CuRO_3_tcLLC2_insect_like"/>
    <property type="match status" value="1"/>
</dbReference>
<evidence type="ECO:0008006" key="9">
    <source>
        <dbReference type="Google" id="ProtNLM"/>
    </source>
</evidence>
<evidence type="ECO:0000313" key="8">
    <source>
        <dbReference type="Proteomes" id="UP001154078"/>
    </source>
</evidence>
<dbReference type="CDD" id="cd13858">
    <property type="entry name" value="CuRO_1_tcLCC2_insect_like"/>
    <property type="match status" value="1"/>
</dbReference>
<dbReference type="Pfam" id="PF07732">
    <property type="entry name" value="Cu-oxidase_3"/>
    <property type="match status" value="1"/>
</dbReference>
<evidence type="ECO:0000259" key="4">
    <source>
        <dbReference type="Pfam" id="PF00394"/>
    </source>
</evidence>
<dbReference type="OrthoDB" id="2121828at2759"/>
<feature type="domain" description="Plastocyanin-like" evidence="4">
    <location>
        <begin position="208"/>
        <end position="358"/>
    </location>
</feature>
<dbReference type="InterPro" id="IPR001117">
    <property type="entry name" value="Cu-oxidase_2nd"/>
</dbReference>
<evidence type="ECO:0000256" key="3">
    <source>
        <dbReference type="ARBA" id="ARBA00023002"/>
    </source>
</evidence>
<evidence type="ECO:0000256" key="1">
    <source>
        <dbReference type="ARBA" id="ARBA00010609"/>
    </source>
</evidence>
<dbReference type="InterPro" id="IPR008972">
    <property type="entry name" value="Cupredoxin"/>
</dbReference>
<dbReference type="InterPro" id="IPR011707">
    <property type="entry name" value="Cu-oxidase-like_N"/>
</dbReference>
<dbReference type="EMBL" id="OV121133">
    <property type="protein sequence ID" value="CAH0550160.1"/>
    <property type="molecule type" value="Genomic_DNA"/>
</dbReference>
<gene>
    <name evidence="7" type="ORF">MELIAE_LOCUS3044</name>
</gene>
<dbReference type="InterPro" id="IPR045087">
    <property type="entry name" value="Cu-oxidase_fam"/>
</dbReference>
<feature type="domain" description="Plastocyanin-like" evidence="5">
    <location>
        <begin position="462"/>
        <end position="596"/>
    </location>
</feature>
<dbReference type="PROSITE" id="PS00080">
    <property type="entry name" value="MULTICOPPER_OXIDASE2"/>
    <property type="match status" value="1"/>
</dbReference>
<evidence type="ECO:0000256" key="2">
    <source>
        <dbReference type="ARBA" id="ARBA00022723"/>
    </source>
</evidence>
<comment type="similarity">
    <text evidence="1">Belongs to the multicopper oxidase family.</text>
</comment>
<dbReference type="GO" id="GO:0005507">
    <property type="term" value="F:copper ion binding"/>
    <property type="evidence" value="ECO:0007669"/>
    <property type="project" value="InterPro"/>
</dbReference>
<dbReference type="PROSITE" id="PS00079">
    <property type="entry name" value="MULTICOPPER_OXIDASE1"/>
    <property type="match status" value="1"/>
</dbReference>
<keyword evidence="8" id="KW-1185">Reference proteome</keyword>
<dbReference type="Pfam" id="PF07731">
    <property type="entry name" value="Cu-oxidase_2"/>
    <property type="match status" value="1"/>
</dbReference>
<dbReference type="GO" id="GO:0005886">
    <property type="term" value="C:plasma membrane"/>
    <property type="evidence" value="ECO:0007669"/>
    <property type="project" value="TreeGrafter"/>
</dbReference>
<reference evidence="7" key="1">
    <citation type="submission" date="2021-12" db="EMBL/GenBank/DDBJ databases">
        <authorList>
            <person name="King R."/>
        </authorList>
    </citation>
    <scope>NUCLEOTIDE SEQUENCE</scope>
</reference>
<dbReference type="FunFam" id="2.60.40.420:FF:000045">
    <property type="entry name" value="Laccase 2"/>
    <property type="match status" value="1"/>
</dbReference>
<proteinExistence type="inferred from homology"/>
<dbReference type="Gene3D" id="2.60.40.420">
    <property type="entry name" value="Cupredoxins - blue copper proteins"/>
    <property type="match status" value="3"/>
</dbReference>
<dbReference type="InterPro" id="IPR002355">
    <property type="entry name" value="Cu_oxidase_Cu_BS"/>
</dbReference>
<evidence type="ECO:0000313" key="7">
    <source>
        <dbReference type="EMBL" id="CAH0550160.1"/>
    </source>
</evidence>
<name>A0A9P0FC58_BRAAE</name>
<keyword evidence="3" id="KW-0560">Oxidoreductase</keyword>
<evidence type="ECO:0000259" key="5">
    <source>
        <dbReference type="Pfam" id="PF07731"/>
    </source>
</evidence>
<dbReference type="Proteomes" id="UP001154078">
    <property type="component" value="Chromosome 2"/>
</dbReference>
<dbReference type="InterPro" id="IPR011706">
    <property type="entry name" value="Cu-oxidase_C"/>
</dbReference>
<dbReference type="PANTHER" id="PTHR11709">
    <property type="entry name" value="MULTI-COPPER OXIDASE"/>
    <property type="match status" value="1"/>
</dbReference>
<keyword evidence="2" id="KW-0479">Metal-binding</keyword>
<feature type="domain" description="Plastocyanin-like" evidence="6">
    <location>
        <begin position="85"/>
        <end position="192"/>
    </location>
</feature>
<dbReference type="Pfam" id="PF00394">
    <property type="entry name" value="Cu-oxidase"/>
    <property type="match status" value="1"/>
</dbReference>
<organism evidence="7 8">
    <name type="scientific">Brassicogethes aeneus</name>
    <name type="common">Rape pollen beetle</name>
    <name type="synonym">Meligethes aeneus</name>
    <dbReference type="NCBI Taxonomy" id="1431903"/>
    <lineage>
        <taxon>Eukaryota</taxon>
        <taxon>Metazoa</taxon>
        <taxon>Ecdysozoa</taxon>
        <taxon>Arthropoda</taxon>
        <taxon>Hexapoda</taxon>
        <taxon>Insecta</taxon>
        <taxon>Pterygota</taxon>
        <taxon>Neoptera</taxon>
        <taxon>Endopterygota</taxon>
        <taxon>Coleoptera</taxon>
        <taxon>Polyphaga</taxon>
        <taxon>Cucujiformia</taxon>
        <taxon>Nitidulidae</taxon>
        <taxon>Meligethinae</taxon>
        <taxon>Brassicogethes</taxon>
    </lineage>
</organism>
<dbReference type="GO" id="GO:0016491">
    <property type="term" value="F:oxidoreductase activity"/>
    <property type="evidence" value="ECO:0007669"/>
    <property type="project" value="UniProtKB-KW"/>
</dbReference>
<sequence length="627" mass="70625">MKLKKFYVSSIFYFFISEATSKDTKKQNIKLSTPEECLRPCDGIPKICEYDFTLEYYNTLGGACNVSKPNSTISVSPIYPCICADGVEKGLLTVNRMSPGPTIQVCEGDLVVVNVKNKMDGMETSIHWHGIHQRGTPYYDGVPSVTQCPIPVGNSFRYQWVADPPGTHFWHSHAGFQDLNGIRGGLVVRQEKTKDPNNELYDFDLPDHVVFISDLMHTYAESRFPGMLVNKRGQTPDNILINGKGRYTDPKTRKSTKTPLEIFTVQKGKRYRFRMIGAMVTVCAVQLFIENHELTVVALDGAPIKPVVVDSIVASSGHRFDFVINSNKKRKDYWIHVKGLGECKNETIQQFAILRYDGGPNTSSRRPSYNHGLPEGKVLNPQDGDCHLQGKKAFCITQMESAEDIDENLIKETPDIKIHLPFKFLAYKLKELFTPNTYNPYLVSPTKRHLISTINGFSYHAPTSALISQYTDTDSDKFCYNKQKDCGEKCTCIHKINIPLNQIAEIVLIDEDPAGALNHPFHMHGNYFHVMDMGRGPYDPTKTASNMSTKNWPKKDTITVPSGGYVVLRMKASNPGLWLFHCHFQYHMVIGMNLILHVGELSDLPPVPKDFPKCGDFIPDIDTNLIA</sequence>
<dbReference type="CDD" id="cd13884">
    <property type="entry name" value="CuRO_2_tcLCC_insect_like"/>
    <property type="match status" value="1"/>
</dbReference>
<accession>A0A9P0FC58</accession>
<dbReference type="SUPFAM" id="SSF49503">
    <property type="entry name" value="Cupredoxins"/>
    <property type="match status" value="3"/>
</dbReference>
<protein>
    <recommendedName>
        <fullName evidence="9">Laccase</fullName>
    </recommendedName>
</protein>
<dbReference type="FunFam" id="2.60.40.420:FF:000031">
    <property type="entry name" value="Laccase-2 isoform A"/>
    <property type="match status" value="1"/>
</dbReference>
<dbReference type="GO" id="GO:0006826">
    <property type="term" value="P:iron ion transport"/>
    <property type="evidence" value="ECO:0007669"/>
    <property type="project" value="TreeGrafter"/>
</dbReference>
<evidence type="ECO:0000259" key="6">
    <source>
        <dbReference type="Pfam" id="PF07732"/>
    </source>
</evidence>
<dbReference type="PANTHER" id="PTHR11709:SF232">
    <property type="entry name" value="STRAW, ISOFORM G"/>
    <property type="match status" value="1"/>
</dbReference>
<dbReference type="AlphaFoldDB" id="A0A9P0FC58"/>